<dbReference type="GO" id="GO:0042773">
    <property type="term" value="P:ATP synthesis coupled electron transport"/>
    <property type="evidence" value="ECO:0007669"/>
    <property type="project" value="TreeGrafter"/>
</dbReference>
<evidence type="ECO:0000256" key="9">
    <source>
        <dbReference type="SAM" id="MobiDB-lite"/>
    </source>
</evidence>
<organism evidence="12 13">
    <name type="scientific">Kushneria phosphatilytica</name>
    <dbReference type="NCBI Taxonomy" id="657387"/>
    <lineage>
        <taxon>Bacteria</taxon>
        <taxon>Pseudomonadati</taxon>
        <taxon>Pseudomonadota</taxon>
        <taxon>Gammaproteobacteria</taxon>
        <taxon>Oceanospirillales</taxon>
        <taxon>Halomonadaceae</taxon>
        <taxon>Kushneria</taxon>
    </lineage>
</organism>
<evidence type="ECO:0000313" key="13">
    <source>
        <dbReference type="Proteomes" id="UP000322553"/>
    </source>
</evidence>
<dbReference type="KEGG" id="kuy:FY550_04630"/>
<sequence length="362" mass="40386">MNISNRSPVTGARGRTKQHVIRRGLPLLILASALTGCSDGHISFLDPQGPIARAQYEHFWFVIGMCMIVVLPVFIFTPIIAWRYRYHGKAVYRPSWAFSKIMDTLIWGVPFIVVAIMSYVLWQQTTKLDPYKPLDGPKKPLQVEVVGFDWKWLFIYPDQGIATLNRLVIPVDRPISFRLTSASVMQTFFIPALGSQMDVMNRMITRLHLKASHTGTFKGRNVQYNGKNFYKQQFDVDAVSAEAFDEFVQRVKQQGQPLGREAYTALSKRGTSEEVARALGLDGDTVRFSRVSSDLFSTIVNSPHADWAAPVARPPRAGPAATLENDSTHPGTTAPVQAIPLKHATRASSLPQSDHPHGETAQ</sequence>
<dbReference type="InterPro" id="IPR002429">
    <property type="entry name" value="CcO_II-like_C"/>
</dbReference>
<dbReference type="PANTHER" id="PTHR22888">
    <property type="entry name" value="CYTOCHROME C OXIDASE, SUBUNIT II"/>
    <property type="match status" value="1"/>
</dbReference>
<feature type="compositionally biased region" description="Polar residues" evidence="9">
    <location>
        <begin position="324"/>
        <end position="335"/>
    </location>
</feature>
<dbReference type="Pfam" id="PF00116">
    <property type="entry name" value="COX2"/>
    <property type="match status" value="1"/>
</dbReference>
<keyword evidence="7 10" id="KW-1133">Transmembrane helix</keyword>
<keyword evidence="6" id="KW-0249">Electron transport</keyword>
<keyword evidence="5 10" id="KW-0812">Transmembrane</keyword>
<name>A0A5C0ZX69_9GAMM</name>
<proteinExistence type="inferred from homology"/>
<dbReference type="PROSITE" id="PS50857">
    <property type="entry name" value="COX2_CUA"/>
    <property type="match status" value="1"/>
</dbReference>
<dbReference type="Gene3D" id="1.10.287.90">
    <property type="match status" value="1"/>
</dbReference>
<dbReference type="InterPro" id="IPR034227">
    <property type="entry name" value="CuRO_UO_II"/>
</dbReference>
<evidence type="ECO:0000256" key="2">
    <source>
        <dbReference type="ARBA" id="ARBA00007866"/>
    </source>
</evidence>
<evidence type="ECO:0000256" key="1">
    <source>
        <dbReference type="ARBA" id="ARBA00004651"/>
    </source>
</evidence>
<gene>
    <name evidence="12" type="ORF">FY550_04630</name>
</gene>
<dbReference type="AlphaFoldDB" id="A0A5C0ZX69"/>
<evidence type="ECO:0000259" key="11">
    <source>
        <dbReference type="PROSITE" id="PS50857"/>
    </source>
</evidence>
<evidence type="ECO:0000256" key="5">
    <source>
        <dbReference type="ARBA" id="ARBA00022692"/>
    </source>
</evidence>
<dbReference type="OrthoDB" id="9781261at2"/>
<feature type="transmembrane region" description="Helical" evidence="10">
    <location>
        <begin position="59"/>
        <end position="84"/>
    </location>
</feature>
<dbReference type="SUPFAM" id="SSF49503">
    <property type="entry name" value="Cupredoxins"/>
    <property type="match status" value="1"/>
</dbReference>
<comment type="subcellular location">
    <subcellularLocation>
        <location evidence="1">Cell membrane</location>
        <topology evidence="1">Multi-pass membrane protein</topology>
    </subcellularLocation>
</comment>
<evidence type="ECO:0000256" key="7">
    <source>
        <dbReference type="ARBA" id="ARBA00022989"/>
    </source>
</evidence>
<dbReference type="RefSeq" id="WP_084387911.1">
    <property type="nucleotide sequence ID" value="NZ_MKZT01000003.1"/>
</dbReference>
<dbReference type="EMBL" id="CP043420">
    <property type="protein sequence ID" value="QEL10496.1"/>
    <property type="molecule type" value="Genomic_DNA"/>
</dbReference>
<evidence type="ECO:0000256" key="6">
    <source>
        <dbReference type="ARBA" id="ARBA00022982"/>
    </source>
</evidence>
<dbReference type="SUPFAM" id="SSF81464">
    <property type="entry name" value="Cytochrome c oxidase subunit II-like, transmembrane region"/>
    <property type="match status" value="1"/>
</dbReference>
<dbReference type="GO" id="GO:0005507">
    <property type="term" value="F:copper ion binding"/>
    <property type="evidence" value="ECO:0007669"/>
    <property type="project" value="InterPro"/>
</dbReference>
<comment type="similarity">
    <text evidence="2">Belongs to the cytochrome c oxidase subunit 2 family.</text>
</comment>
<keyword evidence="4" id="KW-1003">Cell membrane</keyword>
<dbReference type="InterPro" id="IPR008972">
    <property type="entry name" value="Cupredoxin"/>
</dbReference>
<accession>A0A5C0ZX69</accession>
<feature type="transmembrane region" description="Helical" evidence="10">
    <location>
        <begin position="105"/>
        <end position="122"/>
    </location>
</feature>
<evidence type="ECO:0000256" key="8">
    <source>
        <dbReference type="ARBA" id="ARBA00023136"/>
    </source>
</evidence>
<evidence type="ECO:0000256" key="4">
    <source>
        <dbReference type="ARBA" id="ARBA00022475"/>
    </source>
</evidence>
<keyword evidence="13" id="KW-1185">Reference proteome</keyword>
<evidence type="ECO:0000313" key="12">
    <source>
        <dbReference type="EMBL" id="QEL10496.1"/>
    </source>
</evidence>
<evidence type="ECO:0000256" key="3">
    <source>
        <dbReference type="ARBA" id="ARBA00022448"/>
    </source>
</evidence>
<protein>
    <submittedName>
        <fullName evidence="12">Ubiquinol oxidase subunit II</fullName>
    </submittedName>
</protein>
<dbReference type="Proteomes" id="UP000322553">
    <property type="component" value="Chromosome"/>
</dbReference>
<dbReference type="GO" id="GO:0005886">
    <property type="term" value="C:plasma membrane"/>
    <property type="evidence" value="ECO:0007669"/>
    <property type="project" value="UniProtKB-SubCell"/>
</dbReference>
<keyword evidence="3" id="KW-0813">Transport</keyword>
<reference evidence="12 13" key="1">
    <citation type="submission" date="2019-08" db="EMBL/GenBank/DDBJ databases">
        <title>Complete genome sequence of Kushneria sp. YCWA18, a halophilic phosphate-solubilizing bacterium isolated from Daqiao saltern in China.</title>
        <authorList>
            <person name="Du G.-X."/>
            <person name="Qu L.-Y."/>
        </authorList>
    </citation>
    <scope>NUCLEOTIDE SEQUENCE [LARGE SCALE GENOMIC DNA]</scope>
    <source>
        <strain evidence="12 13">YCWA18</strain>
    </source>
</reference>
<dbReference type="Gene3D" id="2.60.40.420">
    <property type="entry name" value="Cupredoxins - blue copper proteins"/>
    <property type="match status" value="1"/>
</dbReference>
<dbReference type="CDD" id="cd04212">
    <property type="entry name" value="CuRO_UO_II"/>
    <property type="match status" value="1"/>
</dbReference>
<dbReference type="InterPro" id="IPR045187">
    <property type="entry name" value="CcO_II"/>
</dbReference>
<feature type="domain" description="Cytochrome oxidase subunit II copper A binding" evidence="11">
    <location>
        <begin position="138"/>
        <end position="250"/>
    </location>
</feature>
<dbReference type="GO" id="GO:0004129">
    <property type="term" value="F:cytochrome-c oxidase activity"/>
    <property type="evidence" value="ECO:0007669"/>
    <property type="project" value="InterPro"/>
</dbReference>
<dbReference type="PANTHER" id="PTHR22888:SF18">
    <property type="entry name" value="CYTOCHROME BO(3) UBIQUINOL OXIDASE SUBUNIT 2"/>
    <property type="match status" value="1"/>
</dbReference>
<feature type="region of interest" description="Disordered" evidence="9">
    <location>
        <begin position="308"/>
        <end position="336"/>
    </location>
</feature>
<dbReference type="InterPro" id="IPR036257">
    <property type="entry name" value="Cyt_c_oxidase_su2_TM_sf"/>
</dbReference>
<evidence type="ECO:0000256" key="10">
    <source>
        <dbReference type="SAM" id="Phobius"/>
    </source>
</evidence>
<keyword evidence="8 10" id="KW-0472">Membrane</keyword>